<reference evidence="1" key="1">
    <citation type="submission" date="2021-01" db="EMBL/GenBank/DDBJ databases">
        <title>Genome sequence of Phenylobacterium sp. 20VBR1 isolated from a valley glaceir, Ny-Alesund, Svalbard.</title>
        <authorList>
            <person name="Thomas F.A."/>
            <person name="Krishnan K.P."/>
            <person name="Sinha R.K."/>
        </authorList>
    </citation>
    <scope>NUCLEOTIDE SEQUENCE</scope>
    <source>
        <strain evidence="1">20VBR1</strain>
    </source>
</reference>
<protein>
    <submittedName>
        <fullName evidence="1">Uncharacterized protein</fullName>
    </submittedName>
</protein>
<evidence type="ECO:0000313" key="1">
    <source>
        <dbReference type="EMBL" id="QQZ50955.1"/>
    </source>
</evidence>
<gene>
    <name evidence="1" type="ORF">JKL49_06925</name>
</gene>
<name>A0A974P5U9_9CAUL</name>
<proteinExistence type="predicted"/>
<dbReference type="EMBL" id="CP068570">
    <property type="protein sequence ID" value="QQZ50955.1"/>
    <property type="molecule type" value="Genomic_DNA"/>
</dbReference>
<accession>A0A974P5U9</accession>
<dbReference type="AlphaFoldDB" id="A0A974P5U9"/>
<sequence>MTPNGRSGAPIGLQLVALLLVSLVAAQVMTFAVVVLMPPPPQAVYRLEDVAQALKGGSLTPRFGRPWCAKCFPRRRPSPPIRPPRARTPVGSWRSCYRSLRTMSG</sequence>
<organism evidence="1">
    <name type="scientific">Phenylobacterium glaciei</name>
    <dbReference type="NCBI Taxonomy" id="2803784"/>
    <lineage>
        <taxon>Bacteria</taxon>
        <taxon>Pseudomonadati</taxon>
        <taxon>Pseudomonadota</taxon>
        <taxon>Alphaproteobacteria</taxon>
        <taxon>Caulobacterales</taxon>
        <taxon>Caulobacteraceae</taxon>
        <taxon>Phenylobacterium</taxon>
    </lineage>
</organism>